<feature type="compositionally biased region" description="Low complexity" evidence="10">
    <location>
        <begin position="225"/>
        <end position="240"/>
    </location>
</feature>
<dbReference type="GO" id="GO:0005524">
    <property type="term" value="F:ATP binding"/>
    <property type="evidence" value="ECO:0007669"/>
    <property type="project" value="UniProtKB-KW"/>
</dbReference>
<evidence type="ECO:0000256" key="1">
    <source>
        <dbReference type="ARBA" id="ARBA00004429"/>
    </source>
</evidence>
<dbReference type="Pfam" id="PF00005">
    <property type="entry name" value="ABC_tran"/>
    <property type="match status" value="1"/>
</dbReference>
<dbReference type="SUPFAM" id="SSF52540">
    <property type="entry name" value="P-loop containing nucleoside triphosphate hydrolases"/>
    <property type="match status" value="1"/>
</dbReference>
<evidence type="ECO:0000256" key="2">
    <source>
        <dbReference type="ARBA" id="ARBA00022448"/>
    </source>
</evidence>
<keyword evidence="7 11" id="KW-1133">Transmembrane helix</keyword>
<dbReference type="InterPro" id="IPR003838">
    <property type="entry name" value="ABC3_permease_C"/>
</dbReference>
<keyword evidence="8 11" id="KW-0472">Membrane</keyword>
<dbReference type="RefSeq" id="WP_191172736.1">
    <property type="nucleotide sequence ID" value="NZ_JACXZS010000011.1"/>
</dbReference>
<feature type="transmembrane region" description="Helical" evidence="11">
    <location>
        <begin position="620"/>
        <end position="643"/>
    </location>
</feature>
<dbReference type="EMBL" id="JACXZS010000011">
    <property type="protein sequence ID" value="MBD3943123.1"/>
    <property type="molecule type" value="Genomic_DNA"/>
</dbReference>
<feature type="domain" description="ABC transporter" evidence="12">
    <location>
        <begin position="4"/>
        <end position="242"/>
    </location>
</feature>
<dbReference type="InterPro" id="IPR017871">
    <property type="entry name" value="ABC_transporter-like_CS"/>
</dbReference>
<accession>A0ABR8NSX7</accession>
<gene>
    <name evidence="13" type="ORF">IF188_15625</name>
</gene>
<dbReference type="Gene3D" id="3.40.50.300">
    <property type="entry name" value="P-loop containing nucleotide triphosphate hydrolases"/>
    <property type="match status" value="1"/>
</dbReference>
<comment type="caution">
    <text evidence="13">The sequence shown here is derived from an EMBL/GenBank/DDBJ whole genome shotgun (WGS) entry which is preliminary data.</text>
</comment>
<evidence type="ECO:0000313" key="14">
    <source>
        <dbReference type="Proteomes" id="UP000598426"/>
    </source>
</evidence>
<dbReference type="PROSITE" id="PS50893">
    <property type="entry name" value="ABC_TRANSPORTER_2"/>
    <property type="match status" value="1"/>
</dbReference>
<evidence type="ECO:0000256" key="11">
    <source>
        <dbReference type="SAM" id="Phobius"/>
    </source>
</evidence>
<evidence type="ECO:0000256" key="9">
    <source>
        <dbReference type="ARBA" id="ARBA00038388"/>
    </source>
</evidence>
<dbReference type="InterPro" id="IPR017911">
    <property type="entry name" value="MacB-like_ATP-bd"/>
</dbReference>
<evidence type="ECO:0000256" key="8">
    <source>
        <dbReference type="ARBA" id="ARBA00023136"/>
    </source>
</evidence>
<feature type="transmembrane region" description="Helical" evidence="11">
    <location>
        <begin position="575"/>
        <end position="608"/>
    </location>
</feature>
<dbReference type="Proteomes" id="UP000598426">
    <property type="component" value="Unassembled WGS sequence"/>
</dbReference>
<dbReference type="Pfam" id="PF02687">
    <property type="entry name" value="FtsX"/>
    <property type="match status" value="1"/>
</dbReference>
<name>A0ABR8NSX7_9MICO</name>
<keyword evidence="4 11" id="KW-0812">Transmembrane</keyword>
<proteinExistence type="inferred from homology"/>
<evidence type="ECO:0000259" key="12">
    <source>
        <dbReference type="PROSITE" id="PS50893"/>
    </source>
</evidence>
<feature type="transmembrane region" description="Helical" evidence="11">
    <location>
        <begin position="531"/>
        <end position="555"/>
    </location>
</feature>
<comment type="subcellular location">
    <subcellularLocation>
        <location evidence="1">Cell inner membrane</location>
        <topology evidence="1">Multi-pass membrane protein</topology>
    </subcellularLocation>
</comment>
<dbReference type="InterPro" id="IPR003593">
    <property type="entry name" value="AAA+_ATPase"/>
</dbReference>
<sequence length="653" mass="65921">MSLIELRGVSRSFAGGAAEVHALRGVDLSIGRGEFVAIVGPSGGGKTTLLSILGGLDAPTSGAYLFDGEPVPTREGPELAALRSRVFGFVFQGFHLLEQRPALDSVALGMLYQGVAASERTTRAGDAARRVGLGDRLAQRTATLSGGQRQRLAIARAIATRSPVLLADEPTGNLDSATGEQVMAELRRLNAAGVTVVVVTHSLELAATADRVVRIVDGRVVDSAPAGAGASATARESGPGRAERGEGEGAATARGRARVRVTDVIRDAAASLLSRSRQTLALAATVGVAIALLVSTLGITFATSAQVSSTFDAHANREVAATWEAAGDPSAADELRAAGGLAGVDAAAVLTDYPDQPVGNLRDQPRAVTVHEATGALADAADAVIRGAGDRDPAGSDRAAGSDITGSLRPGALGHGEAIVGRALAGQLQLGPLAAGPVITVAGESYLVRGILESSGRAPMLLGEVVVGAVPGGLEPGRRTLLVLAQPGAAQQIAAQLPPALDPFAPDRFSVQAPTDPRGLRAEIEAGVQTALVAFTVVSALVAVLTLMNGVGSAVTARRAELGLRRALGARSGQLASLVVVESTIVGAVGGILGLFAGMIGILAFTIVQRWVPVFDVRLAPLAILGGVLVGAAASAVGAVRAARVSPVDALRQ</sequence>
<evidence type="ECO:0000256" key="7">
    <source>
        <dbReference type="ARBA" id="ARBA00022989"/>
    </source>
</evidence>
<dbReference type="InterPro" id="IPR015854">
    <property type="entry name" value="ABC_transpr_LolD-like"/>
</dbReference>
<protein>
    <submittedName>
        <fullName evidence="13">ABC transporter ATP-binding protein/permease</fullName>
    </submittedName>
</protein>
<feature type="region of interest" description="Disordered" evidence="10">
    <location>
        <begin position="225"/>
        <end position="254"/>
    </location>
</feature>
<evidence type="ECO:0000313" key="13">
    <source>
        <dbReference type="EMBL" id="MBD3943123.1"/>
    </source>
</evidence>
<evidence type="ECO:0000256" key="10">
    <source>
        <dbReference type="SAM" id="MobiDB-lite"/>
    </source>
</evidence>
<evidence type="ECO:0000256" key="5">
    <source>
        <dbReference type="ARBA" id="ARBA00022741"/>
    </source>
</evidence>
<comment type="similarity">
    <text evidence="9">Belongs to the ABC transporter superfamily. Macrolide exporter (TC 3.A.1.122) family.</text>
</comment>
<keyword evidence="3" id="KW-1003">Cell membrane</keyword>
<keyword evidence="14" id="KW-1185">Reference proteome</keyword>
<keyword evidence="2" id="KW-0813">Transport</keyword>
<organism evidence="13 14">
    <name type="scientific">Microbacterium helvum</name>
    <dbReference type="NCBI Taxonomy" id="2773713"/>
    <lineage>
        <taxon>Bacteria</taxon>
        <taxon>Bacillati</taxon>
        <taxon>Actinomycetota</taxon>
        <taxon>Actinomycetes</taxon>
        <taxon>Micrococcales</taxon>
        <taxon>Microbacteriaceae</taxon>
        <taxon>Microbacterium</taxon>
    </lineage>
</organism>
<dbReference type="InterPro" id="IPR003439">
    <property type="entry name" value="ABC_transporter-like_ATP-bd"/>
</dbReference>
<dbReference type="PROSITE" id="PS00211">
    <property type="entry name" value="ABC_TRANSPORTER_1"/>
    <property type="match status" value="1"/>
</dbReference>
<keyword evidence="6 13" id="KW-0067">ATP-binding</keyword>
<dbReference type="PANTHER" id="PTHR24220">
    <property type="entry name" value="IMPORT ATP-BINDING PROTEIN"/>
    <property type="match status" value="1"/>
</dbReference>
<dbReference type="SMART" id="SM00382">
    <property type="entry name" value="AAA"/>
    <property type="match status" value="1"/>
</dbReference>
<evidence type="ECO:0000256" key="6">
    <source>
        <dbReference type="ARBA" id="ARBA00022840"/>
    </source>
</evidence>
<dbReference type="CDD" id="cd03255">
    <property type="entry name" value="ABC_MJ0796_LolCDE_FtsE"/>
    <property type="match status" value="1"/>
</dbReference>
<dbReference type="PANTHER" id="PTHR24220:SF86">
    <property type="entry name" value="ABC TRANSPORTER ABCH.1"/>
    <property type="match status" value="1"/>
</dbReference>
<dbReference type="InterPro" id="IPR027417">
    <property type="entry name" value="P-loop_NTPase"/>
</dbReference>
<keyword evidence="5" id="KW-0547">Nucleotide-binding</keyword>
<evidence type="ECO:0000256" key="3">
    <source>
        <dbReference type="ARBA" id="ARBA00022475"/>
    </source>
</evidence>
<evidence type="ECO:0000256" key="4">
    <source>
        <dbReference type="ARBA" id="ARBA00022692"/>
    </source>
</evidence>
<reference evidence="13 14" key="1">
    <citation type="submission" date="2020-09" db="EMBL/GenBank/DDBJ databases">
        <title>Isolation and identification of active actinomycetes.</title>
        <authorList>
            <person name="Li X."/>
        </authorList>
    </citation>
    <scope>NUCLEOTIDE SEQUENCE [LARGE SCALE GENOMIC DNA]</scope>
    <source>
        <strain evidence="13 14">NEAU-LLC</strain>
    </source>
</reference>